<dbReference type="EMBL" id="CP036268">
    <property type="protein sequence ID" value="QDT37516.1"/>
    <property type="molecule type" value="Genomic_DNA"/>
</dbReference>
<evidence type="ECO:0000256" key="5">
    <source>
        <dbReference type="HAMAP-Rule" id="MF_00374"/>
    </source>
</evidence>
<dbReference type="InterPro" id="IPR001854">
    <property type="entry name" value="Ribosomal_uL29"/>
</dbReference>
<evidence type="ECO:0000256" key="1">
    <source>
        <dbReference type="ARBA" id="ARBA00009254"/>
    </source>
</evidence>
<dbReference type="Gene3D" id="1.10.287.310">
    <property type="match status" value="1"/>
</dbReference>
<organism evidence="7 8">
    <name type="scientific">Stratiformator vulcanicus</name>
    <dbReference type="NCBI Taxonomy" id="2527980"/>
    <lineage>
        <taxon>Bacteria</taxon>
        <taxon>Pseudomonadati</taxon>
        <taxon>Planctomycetota</taxon>
        <taxon>Planctomycetia</taxon>
        <taxon>Planctomycetales</taxon>
        <taxon>Planctomycetaceae</taxon>
        <taxon>Stratiformator</taxon>
    </lineage>
</organism>
<dbReference type="Proteomes" id="UP000317318">
    <property type="component" value="Chromosome"/>
</dbReference>
<evidence type="ECO:0000256" key="3">
    <source>
        <dbReference type="ARBA" id="ARBA00023274"/>
    </source>
</evidence>
<dbReference type="NCBIfam" id="TIGR00012">
    <property type="entry name" value="L29"/>
    <property type="match status" value="1"/>
</dbReference>
<evidence type="ECO:0000313" key="7">
    <source>
        <dbReference type="EMBL" id="QDT37516.1"/>
    </source>
</evidence>
<dbReference type="SUPFAM" id="SSF46561">
    <property type="entry name" value="Ribosomal protein L29 (L29p)"/>
    <property type="match status" value="1"/>
</dbReference>
<dbReference type="Pfam" id="PF00831">
    <property type="entry name" value="Ribosomal_L29"/>
    <property type="match status" value="1"/>
</dbReference>
<dbReference type="PANTHER" id="PTHR10916">
    <property type="entry name" value="60S RIBOSOMAL PROTEIN L35/50S RIBOSOMAL PROTEIN L29"/>
    <property type="match status" value="1"/>
</dbReference>
<dbReference type="KEGG" id="svp:Pan189_18960"/>
<protein>
    <recommendedName>
        <fullName evidence="4 5">Large ribosomal subunit protein uL29</fullName>
    </recommendedName>
</protein>
<dbReference type="HAMAP" id="MF_00374">
    <property type="entry name" value="Ribosomal_uL29"/>
    <property type="match status" value="1"/>
</dbReference>
<sequence>MADAKQTKSSQLREMSDDQLETELTQTRQELFRLRFQAATEKIDAPSNLKKLRREIARILTIQRERELSATEA</sequence>
<evidence type="ECO:0000256" key="2">
    <source>
        <dbReference type="ARBA" id="ARBA00022980"/>
    </source>
</evidence>
<dbReference type="GO" id="GO:0022625">
    <property type="term" value="C:cytosolic large ribosomal subunit"/>
    <property type="evidence" value="ECO:0007669"/>
    <property type="project" value="TreeGrafter"/>
</dbReference>
<dbReference type="InterPro" id="IPR050063">
    <property type="entry name" value="Ribosomal_protein_uL29"/>
</dbReference>
<accession>A0A517R0Y4</accession>
<comment type="similarity">
    <text evidence="1 5">Belongs to the universal ribosomal protein uL29 family.</text>
</comment>
<dbReference type="FunFam" id="1.10.287.310:FF:000001">
    <property type="entry name" value="50S ribosomal protein L29"/>
    <property type="match status" value="1"/>
</dbReference>
<gene>
    <name evidence="5 7" type="primary">rpmC</name>
    <name evidence="7" type="ORF">Pan189_18960</name>
</gene>
<dbReference type="GO" id="GO:0006412">
    <property type="term" value="P:translation"/>
    <property type="evidence" value="ECO:0007669"/>
    <property type="project" value="UniProtKB-UniRule"/>
</dbReference>
<dbReference type="AlphaFoldDB" id="A0A517R0Y4"/>
<keyword evidence="2 5" id="KW-0689">Ribosomal protein</keyword>
<feature type="region of interest" description="Disordered" evidence="6">
    <location>
        <begin position="1"/>
        <end position="21"/>
    </location>
</feature>
<reference evidence="7 8" key="1">
    <citation type="submission" date="2019-02" db="EMBL/GenBank/DDBJ databases">
        <title>Deep-cultivation of Planctomycetes and their phenomic and genomic characterization uncovers novel biology.</title>
        <authorList>
            <person name="Wiegand S."/>
            <person name="Jogler M."/>
            <person name="Boedeker C."/>
            <person name="Pinto D."/>
            <person name="Vollmers J."/>
            <person name="Rivas-Marin E."/>
            <person name="Kohn T."/>
            <person name="Peeters S.H."/>
            <person name="Heuer A."/>
            <person name="Rast P."/>
            <person name="Oberbeckmann S."/>
            <person name="Bunk B."/>
            <person name="Jeske O."/>
            <person name="Meyerdierks A."/>
            <person name="Storesund J.E."/>
            <person name="Kallscheuer N."/>
            <person name="Luecker S."/>
            <person name="Lage O.M."/>
            <person name="Pohl T."/>
            <person name="Merkel B.J."/>
            <person name="Hornburger P."/>
            <person name="Mueller R.-W."/>
            <person name="Bruemmer F."/>
            <person name="Labrenz M."/>
            <person name="Spormann A.M."/>
            <person name="Op den Camp H."/>
            <person name="Overmann J."/>
            <person name="Amann R."/>
            <person name="Jetten M.S.M."/>
            <person name="Mascher T."/>
            <person name="Medema M.H."/>
            <person name="Devos D.P."/>
            <person name="Kaster A.-K."/>
            <person name="Ovreas L."/>
            <person name="Rohde M."/>
            <person name="Galperin M.Y."/>
            <person name="Jogler C."/>
        </authorList>
    </citation>
    <scope>NUCLEOTIDE SEQUENCE [LARGE SCALE GENOMIC DNA]</scope>
    <source>
        <strain evidence="7 8">Pan189</strain>
    </source>
</reference>
<dbReference type="CDD" id="cd00427">
    <property type="entry name" value="Ribosomal_L29_HIP"/>
    <property type="match status" value="1"/>
</dbReference>
<keyword evidence="8" id="KW-1185">Reference proteome</keyword>
<keyword evidence="3 5" id="KW-0687">Ribonucleoprotein</keyword>
<evidence type="ECO:0000313" key="8">
    <source>
        <dbReference type="Proteomes" id="UP000317318"/>
    </source>
</evidence>
<name>A0A517R0Y4_9PLAN</name>
<dbReference type="PANTHER" id="PTHR10916:SF0">
    <property type="entry name" value="LARGE RIBOSOMAL SUBUNIT PROTEIN UL29C"/>
    <property type="match status" value="1"/>
</dbReference>
<dbReference type="GO" id="GO:0003735">
    <property type="term" value="F:structural constituent of ribosome"/>
    <property type="evidence" value="ECO:0007669"/>
    <property type="project" value="InterPro"/>
</dbReference>
<evidence type="ECO:0000256" key="4">
    <source>
        <dbReference type="ARBA" id="ARBA00035204"/>
    </source>
</evidence>
<dbReference type="InterPro" id="IPR036049">
    <property type="entry name" value="Ribosomal_uL29_sf"/>
</dbReference>
<proteinExistence type="inferred from homology"/>
<evidence type="ECO:0000256" key="6">
    <source>
        <dbReference type="SAM" id="MobiDB-lite"/>
    </source>
</evidence>
<dbReference type="RefSeq" id="WP_145363625.1">
    <property type="nucleotide sequence ID" value="NZ_CP036268.1"/>
</dbReference>
<dbReference type="OrthoDB" id="9815192at2"/>